<dbReference type="PANTHER" id="PTHR43133">
    <property type="entry name" value="RNA POLYMERASE ECF-TYPE SIGMA FACTO"/>
    <property type="match status" value="1"/>
</dbReference>
<sequence>MDETGDSELARLMRAALAGDEKAYRAFLGRAGDLVRRFARRRIVDGAIDPEDIVQETLLAIHLKRHTWRADMPIEPWIAAIARHKLVDAFRRRGRHVDVDIDAMAETFAAPVAETLAQREVDRALDTLSPGQRTVVAAVSLDGRSIRETAEQLGMSEGAVRVALHRGLAAIAKHFGRRHGRD</sequence>
<gene>
    <name evidence="8" type="ORF">GGR16_003863</name>
</gene>
<evidence type="ECO:0000259" key="7">
    <source>
        <dbReference type="Pfam" id="PF08281"/>
    </source>
</evidence>
<dbReference type="CDD" id="cd06171">
    <property type="entry name" value="Sigma70_r4"/>
    <property type="match status" value="1"/>
</dbReference>
<accession>A0A840C7D9</accession>
<feature type="domain" description="RNA polymerase sigma factor 70 region 4 type 2" evidence="7">
    <location>
        <begin position="119"/>
        <end position="170"/>
    </location>
</feature>
<dbReference type="NCBIfam" id="NF009165">
    <property type="entry name" value="PRK12512.1"/>
    <property type="match status" value="1"/>
</dbReference>
<comment type="similarity">
    <text evidence="1">Belongs to the sigma-70 factor family. ECF subfamily.</text>
</comment>
<dbReference type="InterPro" id="IPR013325">
    <property type="entry name" value="RNA_pol_sigma_r2"/>
</dbReference>
<dbReference type="NCBIfam" id="TIGR02937">
    <property type="entry name" value="sigma70-ECF"/>
    <property type="match status" value="1"/>
</dbReference>
<dbReference type="AlphaFoldDB" id="A0A840C7D9"/>
<comment type="caution">
    <text evidence="8">The sequence shown here is derived from an EMBL/GenBank/DDBJ whole genome shotgun (WGS) entry which is preliminary data.</text>
</comment>
<protein>
    <submittedName>
        <fullName evidence="8">RNA polymerase sigma-70 factor (ECF subfamily)</fullName>
    </submittedName>
</protein>
<dbReference type="GO" id="GO:0003677">
    <property type="term" value="F:DNA binding"/>
    <property type="evidence" value="ECO:0007669"/>
    <property type="project" value="UniProtKB-KW"/>
</dbReference>
<dbReference type="InterPro" id="IPR036388">
    <property type="entry name" value="WH-like_DNA-bd_sf"/>
</dbReference>
<dbReference type="SUPFAM" id="SSF88659">
    <property type="entry name" value="Sigma3 and sigma4 domains of RNA polymerase sigma factors"/>
    <property type="match status" value="1"/>
</dbReference>
<dbReference type="InterPro" id="IPR014284">
    <property type="entry name" value="RNA_pol_sigma-70_dom"/>
</dbReference>
<dbReference type="RefSeq" id="WP_019403485.1">
    <property type="nucleotide sequence ID" value="NZ_JACIEN010000005.1"/>
</dbReference>
<organism evidence="8 9">
    <name type="scientific">Chelatococcus caeni</name>
    <dbReference type="NCBI Taxonomy" id="1348468"/>
    <lineage>
        <taxon>Bacteria</taxon>
        <taxon>Pseudomonadati</taxon>
        <taxon>Pseudomonadota</taxon>
        <taxon>Alphaproteobacteria</taxon>
        <taxon>Hyphomicrobiales</taxon>
        <taxon>Chelatococcaceae</taxon>
        <taxon>Chelatococcus</taxon>
    </lineage>
</organism>
<evidence type="ECO:0000313" key="8">
    <source>
        <dbReference type="EMBL" id="MBB4018816.1"/>
    </source>
</evidence>
<keyword evidence="4" id="KW-0238">DNA-binding</keyword>
<reference evidence="8 9" key="1">
    <citation type="submission" date="2020-08" db="EMBL/GenBank/DDBJ databases">
        <title>Genomic Encyclopedia of Type Strains, Phase IV (KMG-IV): sequencing the most valuable type-strain genomes for metagenomic binning, comparative biology and taxonomic classification.</title>
        <authorList>
            <person name="Goeker M."/>
        </authorList>
    </citation>
    <scope>NUCLEOTIDE SEQUENCE [LARGE SCALE GENOMIC DNA]</scope>
    <source>
        <strain evidence="8 9">DSM 103737</strain>
    </source>
</reference>
<keyword evidence="5" id="KW-0804">Transcription</keyword>
<feature type="domain" description="RNA polymerase sigma-70 region 2" evidence="6">
    <location>
        <begin position="32"/>
        <end position="95"/>
    </location>
</feature>
<dbReference type="Gene3D" id="1.10.10.10">
    <property type="entry name" value="Winged helix-like DNA-binding domain superfamily/Winged helix DNA-binding domain"/>
    <property type="match status" value="1"/>
</dbReference>
<dbReference type="Pfam" id="PF04542">
    <property type="entry name" value="Sigma70_r2"/>
    <property type="match status" value="1"/>
</dbReference>
<dbReference type="GO" id="GO:0016987">
    <property type="term" value="F:sigma factor activity"/>
    <property type="evidence" value="ECO:0007669"/>
    <property type="project" value="UniProtKB-KW"/>
</dbReference>
<evidence type="ECO:0000259" key="6">
    <source>
        <dbReference type="Pfam" id="PF04542"/>
    </source>
</evidence>
<dbReference type="Proteomes" id="UP000577362">
    <property type="component" value="Unassembled WGS sequence"/>
</dbReference>
<dbReference type="Gene3D" id="1.10.1740.10">
    <property type="match status" value="1"/>
</dbReference>
<dbReference type="Pfam" id="PF08281">
    <property type="entry name" value="Sigma70_r4_2"/>
    <property type="match status" value="1"/>
</dbReference>
<evidence type="ECO:0000256" key="1">
    <source>
        <dbReference type="ARBA" id="ARBA00010641"/>
    </source>
</evidence>
<name>A0A840C7D9_9HYPH</name>
<dbReference type="InterPro" id="IPR007627">
    <property type="entry name" value="RNA_pol_sigma70_r2"/>
</dbReference>
<keyword evidence="2" id="KW-0805">Transcription regulation</keyword>
<evidence type="ECO:0000256" key="2">
    <source>
        <dbReference type="ARBA" id="ARBA00023015"/>
    </source>
</evidence>
<dbReference type="SUPFAM" id="SSF88946">
    <property type="entry name" value="Sigma2 domain of RNA polymerase sigma factors"/>
    <property type="match status" value="1"/>
</dbReference>
<proteinExistence type="inferred from homology"/>
<evidence type="ECO:0000256" key="5">
    <source>
        <dbReference type="ARBA" id="ARBA00023163"/>
    </source>
</evidence>
<evidence type="ECO:0000313" key="9">
    <source>
        <dbReference type="Proteomes" id="UP000577362"/>
    </source>
</evidence>
<keyword evidence="3" id="KW-0731">Sigma factor</keyword>
<dbReference type="GO" id="GO:0006352">
    <property type="term" value="P:DNA-templated transcription initiation"/>
    <property type="evidence" value="ECO:0007669"/>
    <property type="project" value="InterPro"/>
</dbReference>
<evidence type="ECO:0000256" key="4">
    <source>
        <dbReference type="ARBA" id="ARBA00023125"/>
    </source>
</evidence>
<dbReference type="PANTHER" id="PTHR43133:SF58">
    <property type="entry name" value="ECF RNA POLYMERASE SIGMA FACTOR SIGD"/>
    <property type="match status" value="1"/>
</dbReference>
<dbReference type="InterPro" id="IPR013249">
    <property type="entry name" value="RNA_pol_sigma70_r4_t2"/>
</dbReference>
<evidence type="ECO:0000256" key="3">
    <source>
        <dbReference type="ARBA" id="ARBA00023082"/>
    </source>
</evidence>
<dbReference type="InterPro" id="IPR039425">
    <property type="entry name" value="RNA_pol_sigma-70-like"/>
</dbReference>
<keyword evidence="9" id="KW-1185">Reference proteome</keyword>
<dbReference type="EMBL" id="JACIEN010000005">
    <property type="protein sequence ID" value="MBB4018816.1"/>
    <property type="molecule type" value="Genomic_DNA"/>
</dbReference>
<dbReference type="InterPro" id="IPR013324">
    <property type="entry name" value="RNA_pol_sigma_r3/r4-like"/>
</dbReference>